<dbReference type="PANTHER" id="PTHR33392:SF6">
    <property type="entry name" value="POLYISOPRENYL-TEICHOIC ACID--PEPTIDOGLYCAN TEICHOIC ACID TRANSFERASE TAGU"/>
    <property type="match status" value="1"/>
</dbReference>
<keyword evidence="2" id="KW-0472">Membrane</keyword>
<dbReference type="STRING" id="229920.ADM99_15395"/>
<comment type="similarity">
    <text evidence="1">Belongs to the LytR/CpsA/Psr (LCP) family.</text>
</comment>
<keyword evidence="2" id="KW-1133">Transmembrane helix</keyword>
<feature type="transmembrane region" description="Helical" evidence="2">
    <location>
        <begin position="31"/>
        <end position="55"/>
    </location>
</feature>
<evidence type="ECO:0000256" key="2">
    <source>
        <dbReference type="SAM" id="Phobius"/>
    </source>
</evidence>
<sequence length="304" mass="33991">MNSYAYYPVPGDKPIIPLDRMQPIRLDRQRLSPLTGCLLGLLVLLIFMCIGGYFLMPIRTNMVVMGLDRAPQGSSISRTDTLILMTVVPTRPYVGMYSIPRDLWVDIPNVGQNRINTVHFFAEAEKDGSGPVAVRRLVEKDFGVKVPYYVRIRFDGVVKVIDALGGLTITLDTAQSGYEAGTHTLDGTKALAFVRDRKGSDDFFRMTRGQLAIKAVARQMINPLIWPRIPGAILAGLSSVDTNIPVWDWPRLGFAFLRAAITGFDAQTVTHDMVIPWKTDEGAQVLLPRWELILPPVQEMFKKM</sequence>
<dbReference type="OrthoDB" id="305468at2"/>
<dbReference type="InterPro" id="IPR050922">
    <property type="entry name" value="LytR/CpsA/Psr_CW_biosynth"/>
</dbReference>
<evidence type="ECO:0000313" key="5">
    <source>
        <dbReference type="Proteomes" id="UP000050430"/>
    </source>
</evidence>
<dbReference type="Gene3D" id="3.40.630.190">
    <property type="entry name" value="LCP protein"/>
    <property type="match status" value="1"/>
</dbReference>
<dbReference type="InterPro" id="IPR004474">
    <property type="entry name" value="LytR_CpsA_psr"/>
</dbReference>
<gene>
    <name evidence="4" type="ORF">ADM99_15395</name>
</gene>
<dbReference type="EMBL" id="LGCK01000014">
    <property type="protein sequence ID" value="KPL70509.1"/>
    <property type="molecule type" value="Genomic_DNA"/>
</dbReference>
<keyword evidence="5" id="KW-1185">Reference proteome</keyword>
<evidence type="ECO:0000259" key="3">
    <source>
        <dbReference type="Pfam" id="PF03816"/>
    </source>
</evidence>
<reference evidence="4 5" key="1">
    <citation type="submission" date="2015-07" db="EMBL/GenBank/DDBJ databases">
        <title>Genome sequence of Leptolinea tardivitalis DSM 16556.</title>
        <authorList>
            <person name="Hemp J."/>
            <person name="Ward L.M."/>
            <person name="Pace L.A."/>
            <person name="Fischer W.W."/>
        </authorList>
    </citation>
    <scope>NUCLEOTIDE SEQUENCE [LARGE SCALE GENOMIC DNA]</scope>
    <source>
        <strain evidence="4 5">YMTK-2</strain>
    </source>
</reference>
<dbReference type="NCBIfam" id="TIGR00350">
    <property type="entry name" value="lytR_cpsA_psr"/>
    <property type="match status" value="1"/>
</dbReference>
<dbReference type="AlphaFoldDB" id="A0A0P6WL59"/>
<keyword evidence="2" id="KW-0812">Transmembrane</keyword>
<dbReference type="PANTHER" id="PTHR33392">
    <property type="entry name" value="POLYISOPRENYL-TEICHOIC ACID--PEPTIDOGLYCAN TEICHOIC ACID TRANSFERASE TAGU"/>
    <property type="match status" value="1"/>
</dbReference>
<dbReference type="Pfam" id="PF03816">
    <property type="entry name" value="LytR_cpsA_psr"/>
    <property type="match status" value="1"/>
</dbReference>
<evidence type="ECO:0000256" key="1">
    <source>
        <dbReference type="ARBA" id="ARBA00006068"/>
    </source>
</evidence>
<name>A0A0P6WL59_9CHLR</name>
<dbReference type="Proteomes" id="UP000050430">
    <property type="component" value="Unassembled WGS sequence"/>
</dbReference>
<proteinExistence type="inferred from homology"/>
<organism evidence="4 5">
    <name type="scientific">Leptolinea tardivitalis</name>
    <dbReference type="NCBI Taxonomy" id="229920"/>
    <lineage>
        <taxon>Bacteria</taxon>
        <taxon>Bacillati</taxon>
        <taxon>Chloroflexota</taxon>
        <taxon>Anaerolineae</taxon>
        <taxon>Anaerolineales</taxon>
        <taxon>Anaerolineaceae</taxon>
        <taxon>Leptolinea</taxon>
    </lineage>
</organism>
<accession>A0A0P6WL59</accession>
<feature type="domain" description="Cell envelope-related transcriptional attenuator" evidence="3">
    <location>
        <begin position="78"/>
        <end position="221"/>
    </location>
</feature>
<comment type="caution">
    <text evidence="4">The sequence shown here is derived from an EMBL/GenBank/DDBJ whole genome shotgun (WGS) entry which is preliminary data.</text>
</comment>
<evidence type="ECO:0000313" key="4">
    <source>
        <dbReference type="EMBL" id="KPL70509.1"/>
    </source>
</evidence>
<dbReference type="RefSeq" id="WP_062422405.1">
    <property type="nucleotide sequence ID" value="NZ_BBYA01000010.1"/>
</dbReference>
<protein>
    <recommendedName>
        <fullName evidence="3">Cell envelope-related transcriptional attenuator domain-containing protein</fullName>
    </recommendedName>
</protein>